<protein>
    <submittedName>
        <fullName evidence="1">Uncharacterized protein</fullName>
    </submittedName>
</protein>
<keyword evidence="2" id="KW-1185">Reference proteome</keyword>
<organism evidence="1 2">
    <name type="scientific">Solanum verrucosum</name>
    <dbReference type="NCBI Taxonomy" id="315347"/>
    <lineage>
        <taxon>Eukaryota</taxon>
        <taxon>Viridiplantae</taxon>
        <taxon>Streptophyta</taxon>
        <taxon>Embryophyta</taxon>
        <taxon>Tracheophyta</taxon>
        <taxon>Spermatophyta</taxon>
        <taxon>Magnoliopsida</taxon>
        <taxon>eudicotyledons</taxon>
        <taxon>Gunneridae</taxon>
        <taxon>Pentapetalae</taxon>
        <taxon>asterids</taxon>
        <taxon>lamiids</taxon>
        <taxon>Solanales</taxon>
        <taxon>Solanaceae</taxon>
        <taxon>Solanoideae</taxon>
        <taxon>Solaneae</taxon>
        <taxon>Solanum</taxon>
    </lineage>
</organism>
<dbReference type="EMBL" id="CP133614">
    <property type="protein sequence ID" value="WMV22191.1"/>
    <property type="molecule type" value="Genomic_DNA"/>
</dbReference>
<gene>
    <name evidence="1" type="ORF">MTR67_015576</name>
</gene>
<dbReference type="Proteomes" id="UP001234989">
    <property type="component" value="Chromosome 3"/>
</dbReference>
<sequence length="47" mass="5609">MSSIYWRLSMVLGVAKPLLWIRLISKMPWVLKLCSHVMLGHYLHMIR</sequence>
<evidence type="ECO:0000313" key="1">
    <source>
        <dbReference type="EMBL" id="WMV22191.1"/>
    </source>
</evidence>
<evidence type="ECO:0000313" key="2">
    <source>
        <dbReference type="Proteomes" id="UP001234989"/>
    </source>
</evidence>
<dbReference type="AlphaFoldDB" id="A0AAF0TK16"/>
<accession>A0AAF0TK16</accession>
<reference evidence="1" key="1">
    <citation type="submission" date="2023-08" db="EMBL/GenBank/DDBJ databases">
        <title>A de novo genome assembly of Solanum verrucosum Schlechtendal, a Mexican diploid species geographically isolated from the other diploid A-genome species in potato relatives.</title>
        <authorList>
            <person name="Hosaka K."/>
        </authorList>
    </citation>
    <scope>NUCLEOTIDE SEQUENCE</scope>
    <source>
        <tissue evidence="1">Young leaves</tissue>
    </source>
</reference>
<name>A0AAF0TK16_SOLVR</name>
<proteinExistence type="predicted"/>